<evidence type="ECO:0000313" key="1">
    <source>
        <dbReference type="EMBL" id="KAL3780968.1"/>
    </source>
</evidence>
<gene>
    <name evidence="1" type="ORF">ACHAWO_013876</name>
</gene>
<dbReference type="InterPro" id="IPR029044">
    <property type="entry name" value="Nucleotide-diphossugar_trans"/>
</dbReference>
<dbReference type="Pfam" id="PF09837">
    <property type="entry name" value="DUF2064"/>
    <property type="match status" value="1"/>
</dbReference>
<reference evidence="1 2" key="1">
    <citation type="submission" date="2024-10" db="EMBL/GenBank/DDBJ databases">
        <title>Updated reference genomes for cyclostephanoid diatoms.</title>
        <authorList>
            <person name="Roberts W.R."/>
            <person name="Alverson A.J."/>
        </authorList>
    </citation>
    <scope>NUCLEOTIDE SEQUENCE [LARGE SCALE GENOMIC DNA]</scope>
    <source>
        <strain evidence="1 2">AJA010-31</strain>
    </source>
</reference>
<accession>A0ABD3NZK2</accession>
<dbReference type="Proteomes" id="UP001530400">
    <property type="component" value="Unassembled WGS sequence"/>
</dbReference>
<feature type="non-terminal residue" evidence="1">
    <location>
        <position position="1"/>
    </location>
</feature>
<dbReference type="PANTHER" id="PTHR36529:SF1">
    <property type="entry name" value="GLYCOSYLTRANSFERASE"/>
    <property type="match status" value="1"/>
</dbReference>
<name>A0ABD3NZK2_9STRA</name>
<dbReference type="EMBL" id="JALLPJ020000867">
    <property type="protein sequence ID" value="KAL3780968.1"/>
    <property type="molecule type" value="Genomic_DNA"/>
</dbReference>
<dbReference type="AlphaFoldDB" id="A0ABD3NZK2"/>
<proteinExistence type="predicted"/>
<sequence>HSEKTVEELPREDRSKFLLPKRQEHVNIHCGVSSIERPHHISSSSYLMPVGGAIVVFAKCPTPGATKTRLIPLLGEDGAAFLAEAMLSDILVSLSECQELEGTLKVLMYAPGTAAAEAQLTSILHTLNIAHYSSKSIPNANQWHLIPMISSPEKKLTGVLTSSRAHSDLTSSSLGEKLIDALERVRALLASSIEIYQHNESVLFLGMDSPEIPIDEVTYGLHISSGKHTTQQTVESGGSRRFSGKAHMCPANDGGYGLLSVPIHAPTSIFSGVRWSTQLTAVSQLKALTDACVDISIGQLMFDIDEPEDVHLLVDRLTKEKGPNDVCAENDVLTKSSRNDIFDEHTFEKDCNGCRRTLQMLIKLGLVK</sequence>
<comment type="caution">
    <text evidence="1">The sequence shown here is derived from an EMBL/GenBank/DDBJ whole genome shotgun (WGS) entry which is preliminary data.</text>
</comment>
<evidence type="ECO:0000313" key="2">
    <source>
        <dbReference type="Proteomes" id="UP001530400"/>
    </source>
</evidence>
<dbReference type="PANTHER" id="PTHR36529">
    <property type="entry name" value="SLL1095 PROTEIN"/>
    <property type="match status" value="1"/>
</dbReference>
<keyword evidence="2" id="KW-1185">Reference proteome</keyword>
<organism evidence="1 2">
    <name type="scientific">Cyclotella atomus</name>
    <dbReference type="NCBI Taxonomy" id="382360"/>
    <lineage>
        <taxon>Eukaryota</taxon>
        <taxon>Sar</taxon>
        <taxon>Stramenopiles</taxon>
        <taxon>Ochrophyta</taxon>
        <taxon>Bacillariophyta</taxon>
        <taxon>Coscinodiscophyceae</taxon>
        <taxon>Thalassiosirophycidae</taxon>
        <taxon>Stephanodiscales</taxon>
        <taxon>Stephanodiscaceae</taxon>
        <taxon>Cyclotella</taxon>
    </lineage>
</organism>
<dbReference type="SUPFAM" id="SSF53448">
    <property type="entry name" value="Nucleotide-diphospho-sugar transferases"/>
    <property type="match status" value="1"/>
</dbReference>
<dbReference type="InterPro" id="IPR018641">
    <property type="entry name" value="Trfase_1_rSAM/seldom-assoc"/>
</dbReference>
<protein>
    <submittedName>
        <fullName evidence="1">Uncharacterized protein</fullName>
    </submittedName>
</protein>
<dbReference type="Gene3D" id="3.90.550.10">
    <property type="entry name" value="Spore Coat Polysaccharide Biosynthesis Protein SpsA, Chain A"/>
    <property type="match status" value="1"/>
</dbReference>